<dbReference type="KEGG" id="sacz:AOT14_10910"/>
<keyword evidence="4" id="KW-1185">Reference proteome</keyword>
<keyword evidence="3" id="KW-0812">Transmembrane</keyword>
<dbReference type="PIRSF" id="PIRSF018266">
    <property type="entry name" value="FecR"/>
    <property type="match status" value="1"/>
</dbReference>
<feature type="domain" description="FecR protein" evidence="1">
    <location>
        <begin position="107"/>
        <end position="200"/>
    </location>
</feature>
<evidence type="ECO:0000313" key="3">
    <source>
        <dbReference type="EMBL" id="ALJ27503.1"/>
    </source>
</evidence>
<dbReference type="Pfam" id="PF04773">
    <property type="entry name" value="FecR"/>
    <property type="match status" value="1"/>
</dbReference>
<evidence type="ECO:0000259" key="1">
    <source>
        <dbReference type="Pfam" id="PF04773"/>
    </source>
</evidence>
<feature type="domain" description="FecR N-terminal" evidence="2">
    <location>
        <begin position="7"/>
        <end position="49"/>
    </location>
</feature>
<dbReference type="InterPro" id="IPR012373">
    <property type="entry name" value="Ferrdict_sens_TM"/>
</dbReference>
<accession>A0A0S1AXI8</accession>
<dbReference type="Pfam" id="PF16220">
    <property type="entry name" value="DUF4880"/>
    <property type="match status" value="1"/>
</dbReference>
<keyword evidence="3" id="KW-0472">Membrane</keyword>
<dbReference type="PANTHER" id="PTHR30273">
    <property type="entry name" value="PERIPLASMIC SIGNAL SENSOR AND SIGMA FACTOR ACTIVATOR FECR-RELATED"/>
    <property type="match status" value="1"/>
</dbReference>
<dbReference type="PATRIC" id="fig|128780.6.peg.1089"/>
<dbReference type="Proteomes" id="UP000061010">
    <property type="component" value="Chromosome"/>
</dbReference>
<sequence>MEQAALEQAAEWMLRLHDGAGSEADRLACERWRCASPANARAWARVERLQDLFRQVPPAIALPVLGRPANAGRRNAIKHLALLLSAAPGGWLGWQLWQRGDWSADQRTATGERRQLRLPDGSRVELDTATALDLRFDASARGVRLREGRILVEAAADPLSPPRPFRVRTAFGSLQAQATRFEVRALGDRHRVMVLEGAVRLGFDLPTVATRMINAGQLAWFDAHGCSASLDADPAQAAWVGGMLAADRMPLGELLGELARYRSGRLRCDPEVAALAVSGAFPLDDIERSLAMLEAIYPLAVRRGAGGWWITVGPRGA</sequence>
<dbReference type="InterPro" id="IPR006860">
    <property type="entry name" value="FecR"/>
</dbReference>
<reference evidence="3 4" key="1">
    <citation type="journal article" date="2015" name="Genome Announc.">
        <title>Complete Genome Sequencing of Stenotrophomonas acidaminiphila ZAC14D2_NAIMI4_2, a Multidrug-Resistant Strain Isolated from Sediments of a Polluted River in Mexico, Uncovers New Antibiotic Resistance Genes and a Novel Class-II Lasso Peptide Biosynthesis Gene Cluster.</title>
        <authorList>
            <person name="Vinuesa P."/>
            <person name="Ochoa-Sanchez L.E."/>
        </authorList>
    </citation>
    <scope>NUCLEOTIDE SEQUENCE [LARGE SCALE GENOMIC DNA]</scope>
    <source>
        <strain evidence="3 4">ZAC14D2_NAIMI4_2</strain>
    </source>
</reference>
<proteinExistence type="predicted"/>
<dbReference type="PANTHER" id="PTHR30273:SF2">
    <property type="entry name" value="PROTEIN FECR"/>
    <property type="match status" value="1"/>
</dbReference>
<protein>
    <submittedName>
        <fullName evidence="3">Transmembrane sensor</fullName>
    </submittedName>
</protein>
<evidence type="ECO:0000259" key="2">
    <source>
        <dbReference type="Pfam" id="PF16220"/>
    </source>
</evidence>
<dbReference type="GO" id="GO:0016989">
    <property type="term" value="F:sigma factor antagonist activity"/>
    <property type="evidence" value="ECO:0007669"/>
    <property type="project" value="TreeGrafter"/>
</dbReference>
<evidence type="ECO:0000313" key="4">
    <source>
        <dbReference type="Proteomes" id="UP000061010"/>
    </source>
</evidence>
<name>A0A0S1AXI8_9GAMM</name>
<dbReference type="Gene3D" id="2.60.120.1440">
    <property type="match status" value="1"/>
</dbReference>
<dbReference type="EMBL" id="CP012900">
    <property type="protein sequence ID" value="ALJ27503.1"/>
    <property type="molecule type" value="Genomic_DNA"/>
</dbReference>
<dbReference type="InterPro" id="IPR032623">
    <property type="entry name" value="FecR_N"/>
</dbReference>
<dbReference type="AlphaFoldDB" id="A0A0S1AXI8"/>
<gene>
    <name evidence="3" type="primary">fecR</name>
    <name evidence="3" type="ORF">AOT14_10910</name>
</gene>
<organism evidence="3 4">
    <name type="scientific">Stenotrophomonas acidaminiphila</name>
    <dbReference type="NCBI Taxonomy" id="128780"/>
    <lineage>
        <taxon>Bacteria</taxon>
        <taxon>Pseudomonadati</taxon>
        <taxon>Pseudomonadota</taxon>
        <taxon>Gammaproteobacteria</taxon>
        <taxon>Lysobacterales</taxon>
        <taxon>Lysobacteraceae</taxon>
        <taxon>Stenotrophomonas</taxon>
    </lineage>
</organism>